<dbReference type="EC" id="2.1.1.72" evidence="1"/>
<sequence>MECRLLIDLKNKELGVVITPPKAAEYIISRLGEIKEDQNILDPCVGPGIFVKKLLESGISQDRITGFDINSSIKNQMQDLGIKFKEQDTLISLYPNSYNEFDFVIGNAPYLNKASTYVRSNKAKLRIIYGKINAHETYSMFIVNSIWRLREGGKLGFITSDSFLTLNTHRKLRKFLLNKCIINEILLAPKYLFSNQIVSTSPVIIVLTKCSGQKSKKAREESLMRIISRLSSDSGKINIYRKLVSSAKFGAYLAIISGQKKEKGEC</sequence>
<evidence type="ECO:0000256" key="4">
    <source>
        <dbReference type="ARBA" id="ARBA00022691"/>
    </source>
</evidence>
<dbReference type="PRINTS" id="PR00507">
    <property type="entry name" value="N12N6MTFRASE"/>
</dbReference>
<comment type="caution">
    <text evidence="7">The sequence shown here is derived from an EMBL/GenBank/DDBJ whole genome shotgun (WGS) entry which is preliminary data.</text>
</comment>
<dbReference type="CDD" id="cd02440">
    <property type="entry name" value="AdoMet_MTases"/>
    <property type="match status" value="1"/>
</dbReference>
<dbReference type="PANTHER" id="PTHR33841">
    <property type="entry name" value="DNA METHYLTRANSFERASE YEEA-RELATED"/>
    <property type="match status" value="1"/>
</dbReference>
<dbReference type="GO" id="GO:0009007">
    <property type="term" value="F:site-specific DNA-methyltransferase (adenine-specific) activity"/>
    <property type="evidence" value="ECO:0007669"/>
    <property type="project" value="UniProtKB-EC"/>
</dbReference>
<dbReference type="EMBL" id="LAZR01004146">
    <property type="protein sequence ID" value="KKN11327.1"/>
    <property type="molecule type" value="Genomic_DNA"/>
</dbReference>
<gene>
    <name evidence="7" type="ORF">LCGC14_1027630</name>
</gene>
<dbReference type="PANTHER" id="PTHR33841:SF1">
    <property type="entry name" value="DNA METHYLTRANSFERASE A"/>
    <property type="match status" value="1"/>
</dbReference>
<evidence type="ECO:0000256" key="2">
    <source>
        <dbReference type="ARBA" id="ARBA00022603"/>
    </source>
</evidence>
<evidence type="ECO:0000259" key="6">
    <source>
        <dbReference type="Pfam" id="PF07669"/>
    </source>
</evidence>
<proteinExistence type="predicted"/>
<evidence type="ECO:0000256" key="1">
    <source>
        <dbReference type="ARBA" id="ARBA00011900"/>
    </source>
</evidence>
<evidence type="ECO:0000256" key="3">
    <source>
        <dbReference type="ARBA" id="ARBA00022679"/>
    </source>
</evidence>
<keyword evidence="2" id="KW-0489">Methyltransferase</keyword>
<evidence type="ECO:0000256" key="5">
    <source>
        <dbReference type="ARBA" id="ARBA00047942"/>
    </source>
</evidence>
<dbReference type="InterPro" id="IPR029063">
    <property type="entry name" value="SAM-dependent_MTases_sf"/>
</dbReference>
<keyword evidence="4" id="KW-0949">S-adenosyl-L-methionine</keyword>
<dbReference type="Pfam" id="PF07669">
    <property type="entry name" value="Eco57I"/>
    <property type="match status" value="1"/>
</dbReference>
<dbReference type="GO" id="GO:0032259">
    <property type="term" value="P:methylation"/>
    <property type="evidence" value="ECO:0007669"/>
    <property type="project" value="UniProtKB-KW"/>
</dbReference>
<keyword evidence="3" id="KW-0808">Transferase</keyword>
<dbReference type="SUPFAM" id="SSF53335">
    <property type="entry name" value="S-adenosyl-L-methionine-dependent methyltransferases"/>
    <property type="match status" value="1"/>
</dbReference>
<feature type="domain" description="Type II methyltransferase M.TaqI-like" evidence="6">
    <location>
        <begin position="71"/>
        <end position="186"/>
    </location>
</feature>
<dbReference type="InterPro" id="IPR050953">
    <property type="entry name" value="N4_N6_ade-DNA_methylase"/>
</dbReference>
<dbReference type="AlphaFoldDB" id="A0A0F9NHD0"/>
<accession>A0A0F9NHD0</accession>
<dbReference type="InterPro" id="IPR011639">
    <property type="entry name" value="MethylTrfase_TaqI-like_dom"/>
</dbReference>
<protein>
    <recommendedName>
        <fullName evidence="1">site-specific DNA-methyltransferase (adenine-specific)</fullName>
        <ecNumber evidence="1">2.1.1.72</ecNumber>
    </recommendedName>
</protein>
<name>A0A0F9NHD0_9ZZZZ</name>
<evidence type="ECO:0000313" key="7">
    <source>
        <dbReference type="EMBL" id="KKN11327.1"/>
    </source>
</evidence>
<dbReference type="Gene3D" id="3.40.50.150">
    <property type="entry name" value="Vaccinia Virus protein VP39"/>
    <property type="match status" value="1"/>
</dbReference>
<dbReference type="GO" id="GO:0006304">
    <property type="term" value="P:DNA modification"/>
    <property type="evidence" value="ECO:0007669"/>
    <property type="project" value="InterPro"/>
</dbReference>
<comment type="catalytic activity">
    <reaction evidence="5">
        <text>a 2'-deoxyadenosine in DNA + S-adenosyl-L-methionine = an N(6)-methyl-2'-deoxyadenosine in DNA + S-adenosyl-L-homocysteine + H(+)</text>
        <dbReference type="Rhea" id="RHEA:15197"/>
        <dbReference type="Rhea" id="RHEA-COMP:12418"/>
        <dbReference type="Rhea" id="RHEA-COMP:12419"/>
        <dbReference type="ChEBI" id="CHEBI:15378"/>
        <dbReference type="ChEBI" id="CHEBI:57856"/>
        <dbReference type="ChEBI" id="CHEBI:59789"/>
        <dbReference type="ChEBI" id="CHEBI:90615"/>
        <dbReference type="ChEBI" id="CHEBI:90616"/>
        <dbReference type="EC" id="2.1.1.72"/>
    </reaction>
</comment>
<organism evidence="7">
    <name type="scientific">marine sediment metagenome</name>
    <dbReference type="NCBI Taxonomy" id="412755"/>
    <lineage>
        <taxon>unclassified sequences</taxon>
        <taxon>metagenomes</taxon>
        <taxon>ecological metagenomes</taxon>
    </lineage>
</organism>
<reference evidence="7" key="1">
    <citation type="journal article" date="2015" name="Nature">
        <title>Complex archaea that bridge the gap between prokaryotes and eukaryotes.</title>
        <authorList>
            <person name="Spang A."/>
            <person name="Saw J.H."/>
            <person name="Jorgensen S.L."/>
            <person name="Zaremba-Niedzwiedzka K."/>
            <person name="Martijn J."/>
            <person name="Lind A.E."/>
            <person name="van Eijk R."/>
            <person name="Schleper C."/>
            <person name="Guy L."/>
            <person name="Ettema T.J."/>
        </authorList>
    </citation>
    <scope>NUCLEOTIDE SEQUENCE</scope>
</reference>